<dbReference type="Proteomes" id="UP000192501">
    <property type="component" value="Unassembled WGS sequence"/>
</dbReference>
<feature type="transmembrane region" description="Helical" evidence="1">
    <location>
        <begin position="49"/>
        <end position="69"/>
    </location>
</feature>
<dbReference type="AlphaFoldDB" id="A0A1X0QGS9"/>
<dbReference type="VEuPathDB" id="MicrosporidiaDB:HERIO_1397"/>
<comment type="caution">
    <text evidence="2">The sequence shown here is derived from an EMBL/GenBank/DDBJ whole genome shotgun (WGS) entry which is preliminary data.</text>
</comment>
<protein>
    <submittedName>
        <fullName evidence="2">Uncharacterized protein</fullName>
    </submittedName>
</protein>
<gene>
    <name evidence="2" type="ORF">A0H76_1598</name>
</gene>
<proteinExistence type="predicted"/>
<dbReference type="VEuPathDB" id="MicrosporidiaDB:A0H76_1598"/>
<sequence>MKLFTKIIREVLKQFYCIFYIETTSIMSTINNILNILNKDVRSEFSKTVYFLEFVIIVFCIVIGLFASNYHVRSIAIPITGGFLIYELISLIILVFLRLKKNHNEQKIERLIDNSINIYKIEYCVEEDDYLSAFTLFNLFAENLEEFLDDYFSGDDYFFYFIFYTI</sequence>
<evidence type="ECO:0000313" key="3">
    <source>
        <dbReference type="Proteomes" id="UP000192501"/>
    </source>
</evidence>
<evidence type="ECO:0000256" key="1">
    <source>
        <dbReference type="SAM" id="Phobius"/>
    </source>
</evidence>
<name>A0A1X0QGS9_9MICR</name>
<organism evidence="2 3">
    <name type="scientific">Hepatospora eriocheir</name>
    <dbReference type="NCBI Taxonomy" id="1081669"/>
    <lineage>
        <taxon>Eukaryota</taxon>
        <taxon>Fungi</taxon>
        <taxon>Fungi incertae sedis</taxon>
        <taxon>Microsporidia</taxon>
        <taxon>Hepatosporidae</taxon>
        <taxon>Hepatospora</taxon>
    </lineage>
</organism>
<reference evidence="2 3" key="1">
    <citation type="journal article" date="2017" name="Environ. Microbiol.">
        <title>Decay of the glycolytic pathway and adaptation to intranuclear parasitism within Enterocytozoonidae microsporidia.</title>
        <authorList>
            <person name="Wiredu Boakye D."/>
            <person name="Jaroenlak P."/>
            <person name="Prachumwat A."/>
            <person name="Williams T.A."/>
            <person name="Bateman K.S."/>
            <person name="Itsathitphaisarn O."/>
            <person name="Sritunyalucksana K."/>
            <person name="Paszkiewicz K.H."/>
            <person name="Moore K.A."/>
            <person name="Stentiford G.D."/>
            <person name="Williams B.A."/>
        </authorList>
    </citation>
    <scope>NUCLEOTIDE SEQUENCE [LARGE SCALE GENOMIC DNA]</scope>
    <source>
        <strain evidence="3">canceri</strain>
    </source>
</reference>
<dbReference type="EMBL" id="LTAI01000347">
    <property type="protein sequence ID" value="ORD98986.1"/>
    <property type="molecule type" value="Genomic_DNA"/>
</dbReference>
<feature type="transmembrane region" description="Helical" evidence="1">
    <location>
        <begin position="75"/>
        <end position="97"/>
    </location>
</feature>
<keyword evidence="1" id="KW-0472">Membrane</keyword>
<keyword evidence="1" id="KW-1133">Transmembrane helix</keyword>
<evidence type="ECO:0000313" key="2">
    <source>
        <dbReference type="EMBL" id="ORD98986.1"/>
    </source>
</evidence>
<keyword evidence="1" id="KW-0812">Transmembrane</keyword>
<accession>A0A1X0QGS9</accession>